<comment type="subcellular location">
    <subcellularLocation>
        <location evidence="1">Secreted</location>
    </subcellularLocation>
</comment>
<dbReference type="VEuPathDB" id="VectorBase:MDOMA2_014459"/>
<evidence type="ECO:0000256" key="4">
    <source>
        <dbReference type="ARBA" id="ARBA00022729"/>
    </source>
</evidence>
<dbReference type="EnsemblMetazoa" id="MDOA002345-RB">
    <property type="protein sequence ID" value="MDOA002345-PB"/>
    <property type="gene ID" value="MDOA002345"/>
</dbReference>
<proteinExistence type="inferred from homology"/>
<evidence type="ECO:0000256" key="3">
    <source>
        <dbReference type="ARBA" id="ARBA00022525"/>
    </source>
</evidence>
<dbReference type="PANTHER" id="PTHR10334">
    <property type="entry name" value="CYSTEINE-RICH SECRETORY PROTEIN-RELATED"/>
    <property type="match status" value="1"/>
</dbReference>
<dbReference type="InterPro" id="IPR014044">
    <property type="entry name" value="CAP_dom"/>
</dbReference>
<dbReference type="SMART" id="SM00198">
    <property type="entry name" value="SCP"/>
    <property type="match status" value="1"/>
</dbReference>
<reference evidence="5" key="1">
    <citation type="submission" date="2020-05" db="UniProtKB">
        <authorList>
            <consortium name="EnsemblMetazoa"/>
        </authorList>
    </citation>
    <scope>IDENTIFICATION</scope>
    <source>
        <strain evidence="5">Aabys</strain>
    </source>
</reference>
<evidence type="ECO:0000313" key="5">
    <source>
        <dbReference type="EnsemblMetazoa" id="MDOA002345-PB"/>
    </source>
</evidence>
<dbReference type="InterPro" id="IPR034763">
    <property type="entry name" value="P14a_insect"/>
</dbReference>
<dbReference type="SUPFAM" id="SSF55797">
    <property type="entry name" value="PR-1-like"/>
    <property type="match status" value="1"/>
</dbReference>
<dbReference type="eggNOG" id="KOG3017">
    <property type="taxonomic scope" value="Eukaryota"/>
</dbReference>
<dbReference type="GO" id="GO:0005576">
    <property type="term" value="C:extracellular region"/>
    <property type="evidence" value="ECO:0007669"/>
    <property type="project" value="UniProtKB-SubCell"/>
</dbReference>
<dbReference type="CDD" id="cd05380">
    <property type="entry name" value="CAP_euk"/>
    <property type="match status" value="1"/>
</dbReference>
<dbReference type="PIRSF" id="PIRSF038921">
    <property type="entry name" value="P14a"/>
    <property type="match status" value="1"/>
</dbReference>
<dbReference type="InterPro" id="IPR002413">
    <property type="entry name" value="V5_allergen-like"/>
</dbReference>
<dbReference type="InterPro" id="IPR035940">
    <property type="entry name" value="CAP_sf"/>
</dbReference>
<dbReference type="InterPro" id="IPR001283">
    <property type="entry name" value="CRISP-related"/>
</dbReference>
<dbReference type="Pfam" id="PF00188">
    <property type="entry name" value="CAP"/>
    <property type="match status" value="1"/>
</dbReference>
<organism evidence="5">
    <name type="scientific">Musca domestica</name>
    <name type="common">House fly</name>
    <dbReference type="NCBI Taxonomy" id="7370"/>
    <lineage>
        <taxon>Eukaryota</taxon>
        <taxon>Metazoa</taxon>
        <taxon>Ecdysozoa</taxon>
        <taxon>Arthropoda</taxon>
        <taxon>Hexapoda</taxon>
        <taxon>Insecta</taxon>
        <taxon>Pterygota</taxon>
        <taxon>Neoptera</taxon>
        <taxon>Endopterygota</taxon>
        <taxon>Diptera</taxon>
        <taxon>Brachycera</taxon>
        <taxon>Muscomorpha</taxon>
        <taxon>Muscoidea</taxon>
        <taxon>Muscidae</taxon>
        <taxon>Musca</taxon>
    </lineage>
</organism>
<accession>A0A1I8M8K6</accession>
<dbReference type="PRINTS" id="PR00838">
    <property type="entry name" value="V5ALLERGEN"/>
</dbReference>
<sequence>MFLHFPFFFSLFIVSHAWEYCKPGIHEKLCDFPKIHTVCDPSQAFDDKVSMISNEFKGHVPITKKIKRIFMHIHNDYRNRVASGVEIKEGTNDKFPKASRMRELIWDNELMYVAHIHTAQTRMGHDKCRATQRFPNAGQNLVGWKGTVCSIPIIEMLNESLHEMYMEKNMVPDPVAMAAEYNTAVKNAKVGHFTAMVNDRTSRLGCAISIGANCKAPSVDKTYPWCYYLACNYDGTNLLNSFIYKTDPQQSASQCSDWGVGKSLAYEHLCGNTGEIFDPKK</sequence>
<dbReference type="AlphaFoldDB" id="A0A1I8M8K6"/>
<name>A0A1I8M8K6_MUSDO</name>
<protein>
    <submittedName>
        <fullName evidence="5">Uncharacterized protein</fullName>
    </submittedName>
</protein>
<dbReference type="VEuPathDB" id="VectorBase:MDOA002345"/>
<dbReference type="Gene3D" id="3.40.33.10">
    <property type="entry name" value="CAP"/>
    <property type="match status" value="1"/>
</dbReference>
<keyword evidence="3" id="KW-0964">Secreted</keyword>
<evidence type="ECO:0000256" key="1">
    <source>
        <dbReference type="ARBA" id="ARBA00004613"/>
    </source>
</evidence>
<keyword evidence="4" id="KW-0732">Signal</keyword>
<evidence type="ECO:0000256" key="2">
    <source>
        <dbReference type="ARBA" id="ARBA00009923"/>
    </source>
</evidence>
<comment type="similarity">
    <text evidence="2">Belongs to the CRISP family.</text>
</comment>